<evidence type="ECO:0000313" key="2">
    <source>
        <dbReference type="EMBL" id="VTP65387.1"/>
    </source>
</evidence>
<protein>
    <submittedName>
        <fullName evidence="2">Heme chaperone CcmE</fullName>
    </submittedName>
</protein>
<gene>
    <name evidence="2" type="primary">ccmE_2</name>
    <name evidence="2" type="ORF">NCTC12971_04048</name>
</gene>
<feature type="transmembrane region" description="Helical" evidence="1">
    <location>
        <begin position="9"/>
        <end position="30"/>
    </location>
</feature>
<sequence length="65" mass="7204">MNPRRKSRLYLALVVLVGIALTASLVLYALRSNIDLFYTRAKSCRAKGKIMRSRRSGSACASAAW</sequence>
<keyword evidence="1" id="KW-0472">Membrane</keyword>
<evidence type="ECO:0000313" key="3">
    <source>
        <dbReference type="Proteomes" id="UP000307968"/>
    </source>
</evidence>
<organism evidence="2 3">
    <name type="scientific">Serratia rubidaea</name>
    <name type="common">Serratia marinorubra</name>
    <dbReference type="NCBI Taxonomy" id="61652"/>
    <lineage>
        <taxon>Bacteria</taxon>
        <taxon>Pseudomonadati</taxon>
        <taxon>Pseudomonadota</taxon>
        <taxon>Gammaproteobacteria</taxon>
        <taxon>Enterobacterales</taxon>
        <taxon>Yersiniaceae</taxon>
        <taxon>Serratia</taxon>
    </lineage>
</organism>
<dbReference type="AlphaFoldDB" id="A0A4U9HMI5"/>
<dbReference type="EMBL" id="LR590463">
    <property type="protein sequence ID" value="VTP65387.1"/>
    <property type="molecule type" value="Genomic_DNA"/>
</dbReference>
<keyword evidence="1" id="KW-1133">Transmembrane helix</keyword>
<dbReference type="Proteomes" id="UP000307968">
    <property type="component" value="Chromosome"/>
</dbReference>
<name>A0A4U9HMI5_SERRU</name>
<accession>A0A4U9HMI5</accession>
<evidence type="ECO:0000256" key="1">
    <source>
        <dbReference type="SAM" id="Phobius"/>
    </source>
</evidence>
<reference evidence="2 3" key="1">
    <citation type="submission" date="2019-05" db="EMBL/GenBank/DDBJ databases">
        <authorList>
            <consortium name="Pathogen Informatics"/>
        </authorList>
    </citation>
    <scope>NUCLEOTIDE SEQUENCE [LARGE SCALE GENOMIC DNA]</scope>
    <source>
        <strain evidence="2 3">NCTC12971</strain>
    </source>
</reference>
<keyword evidence="1" id="KW-0812">Transmembrane</keyword>
<proteinExistence type="predicted"/>